<comment type="caution">
    <text evidence="2">The sequence shown here is derived from an EMBL/GenBank/DDBJ whole genome shotgun (WGS) entry which is preliminary data.</text>
</comment>
<gene>
    <name evidence="2" type="ORF">B7G54_16220</name>
</gene>
<sequence>MRCTFDDPPTASNARSSTRATGAESGDSRVLTDAERTELDALFLVHDEWLAAVPVHRYLEALEQAGRHGAER</sequence>
<evidence type="ECO:0000313" key="3">
    <source>
        <dbReference type="Proteomes" id="UP000193146"/>
    </source>
</evidence>
<accession>A0A1X1PGI7</accession>
<keyword evidence="3" id="KW-1185">Reference proteome</keyword>
<dbReference type="EMBL" id="NBYX01000007">
    <property type="protein sequence ID" value="ORT85358.1"/>
    <property type="molecule type" value="Genomic_DNA"/>
</dbReference>
<dbReference type="AlphaFoldDB" id="A0A1X1PGI7"/>
<feature type="compositionally biased region" description="Polar residues" evidence="1">
    <location>
        <begin position="10"/>
        <end position="20"/>
    </location>
</feature>
<organism evidence="2 3">
    <name type="scientific">Burkholderia puraquae</name>
    <dbReference type="NCBI Taxonomy" id="1904757"/>
    <lineage>
        <taxon>Bacteria</taxon>
        <taxon>Pseudomonadati</taxon>
        <taxon>Pseudomonadota</taxon>
        <taxon>Betaproteobacteria</taxon>
        <taxon>Burkholderiales</taxon>
        <taxon>Burkholderiaceae</taxon>
        <taxon>Burkholderia</taxon>
        <taxon>Burkholderia cepacia complex</taxon>
    </lineage>
</organism>
<name>A0A1X1PGI7_9BURK</name>
<proteinExistence type="predicted"/>
<reference evidence="2 3" key="1">
    <citation type="submission" date="2017-04" db="EMBL/GenBank/DDBJ databases">
        <title>Burkholderia puraquae sp. nov., a novel Burkholderia cepacia complex species from hospital setting samples.</title>
        <authorList>
            <person name="Martina P."/>
            <person name="Leguizamon M."/>
            <person name="Prieto C."/>
            <person name="Sousa S."/>
            <person name="Montanaro P."/>
            <person name="Draghi W."/>
            <person name="Staembler M."/>
            <person name="Bettiol M."/>
            <person name="Figoli C."/>
            <person name="Palau J."/>
            <person name="Alvarez F."/>
            <person name="Benetti S."/>
            <person name="Anchat E."/>
            <person name="Vescina C."/>
            <person name="Ferreras J."/>
            <person name="Lasch P."/>
            <person name="Lagares A."/>
            <person name="Zorreguieta A."/>
            <person name="Yantorno O."/>
            <person name="Bosch A."/>
        </authorList>
    </citation>
    <scope>NUCLEOTIDE SEQUENCE [LARGE SCALE GENOMIC DNA]</scope>
    <source>
        <strain evidence="2 3">CAMPA 1040</strain>
    </source>
</reference>
<dbReference type="Proteomes" id="UP000193146">
    <property type="component" value="Unassembled WGS sequence"/>
</dbReference>
<feature type="region of interest" description="Disordered" evidence="1">
    <location>
        <begin position="1"/>
        <end position="32"/>
    </location>
</feature>
<evidence type="ECO:0000256" key="1">
    <source>
        <dbReference type="SAM" id="MobiDB-lite"/>
    </source>
</evidence>
<evidence type="ECO:0000313" key="2">
    <source>
        <dbReference type="EMBL" id="ORT85358.1"/>
    </source>
</evidence>
<protein>
    <submittedName>
        <fullName evidence="2">Uncharacterized protein</fullName>
    </submittedName>
</protein>